<keyword evidence="2" id="KW-1185">Reference proteome</keyword>
<proteinExistence type="predicted"/>
<name>A0ACC4CSA8_POPAL</name>
<gene>
    <name evidence="1" type="ORF">D5086_005098</name>
</gene>
<dbReference type="Proteomes" id="UP000309997">
    <property type="component" value="Unassembled WGS sequence"/>
</dbReference>
<dbReference type="EMBL" id="RCHU02000002">
    <property type="protein sequence ID" value="KAL3604239.1"/>
    <property type="molecule type" value="Genomic_DNA"/>
</dbReference>
<sequence>MRTGPDSETDEPYRTFYPITSSFLSFSGKSAGVIATEEERDAGLLVLSGRKLTSNPPAPCFYRYQDRSWSFVVE</sequence>
<comment type="caution">
    <text evidence="1">The sequence shown here is derived from an EMBL/GenBank/DDBJ whole genome shotgun (WGS) entry which is preliminary data.</text>
</comment>
<protein>
    <submittedName>
        <fullName evidence="1">Uncharacterized protein</fullName>
    </submittedName>
</protein>
<evidence type="ECO:0000313" key="2">
    <source>
        <dbReference type="Proteomes" id="UP000309997"/>
    </source>
</evidence>
<accession>A0ACC4CSA8</accession>
<evidence type="ECO:0000313" key="1">
    <source>
        <dbReference type="EMBL" id="KAL3604239.1"/>
    </source>
</evidence>
<reference evidence="1 2" key="1">
    <citation type="journal article" date="2024" name="Plant Biotechnol. J.">
        <title>Genome and CRISPR/Cas9 system of a widespread forest tree (Populus alba) in the world.</title>
        <authorList>
            <person name="Liu Y.J."/>
            <person name="Jiang P.F."/>
            <person name="Han X.M."/>
            <person name="Li X.Y."/>
            <person name="Wang H.M."/>
            <person name="Wang Y.J."/>
            <person name="Wang X.X."/>
            <person name="Zeng Q.Y."/>
        </authorList>
    </citation>
    <scope>NUCLEOTIDE SEQUENCE [LARGE SCALE GENOMIC DNA]</scope>
    <source>
        <strain evidence="2">cv. PAL-ZL1</strain>
    </source>
</reference>
<organism evidence="1 2">
    <name type="scientific">Populus alba</name>
    <name type="common">White poplar</name>
    <dbReference type="NCBI Taxonomy" id="43335"/>
    <lineage>
        <taxon>Eukaryota</taxon>
        <taxon>Viridiplantae</taxon>
        <taxon>Streptophyta</taxon>
        <taxon>Embryophyta</taxon>
        <taxon>Tracheophyta</taxon>
        <taxon>Spermatophyta</taxon>
        <taxon>Magnoliopsida</taxon>
        <taxon>eudicotyledons</taxon>
        <taxon>Gunneridae</taxon>
        <taxon>Pentapetalae</taxon>
        <taxon>rosids</taxon>
        <taxon>fabids</taxon>
        <taxon>Malpighiales</taxon>
        <taxon>Salicaceae</taxon>
        <taxon>Saliceae</taxon>
        <taxon>Populus</taxon>
    </lineage>
</organism>